<comment type="subcellular location">
    <subcellularLocation>
        <location evidence="1">Cell membrane</location>
        <topology evidence="1">Single-pass type I membrane protein</topology>
    </subcellularLocation>
</comment>
<evidence type="ECO:0000256" key="10">
    <source>
        <dbReference type="ARBA" id="ARBA00050022"/>
    </source>
</evidence>
<evidence type="ECO:0000256" key="4">
    <source>
        <dbReference type="ARBA" id="ARBA00022729"/>
    </source>
</evidence>
<evidence type="ECO:0000256" key="1">
    <source>
        <dbReference type="ARBA" id="ARBA00004251"/>
    </source>
</evidence>
<evidence type="ECO:0000313" key="13">
    <source>
        <dbReference type="Proteomes" id="UP000694406"/>
    </source>
</evidence>
<evidence type="ECO:0000256" key="5">
    <source>
        <dbReference type="ARBA" id="ARBA00022989"/>
    </source>
</evidence>
<reference evidence="12" key="2">
    <citation type="submission" date="2025-09" db="UniProtKB">
        <authorList>
            <consortium name="Ensembl"/>
        </authorList>
    </citation>
    <scope>IDENTIFICATION</scope>
</reference>
<dbReference type="GO" id="GO:0005886">
    <property type="term" value="C:plasma membrane"/>
    <property type="evidence" value="ECO:0007669"/>
    <property type="project" value="UniProtKB-SubCell"/>
</dbReference>
<proteinExistence type="predicted"/>
<keyword evidence="3 11" id="KW-0812">Transmembrane</keyword>
<keyword evidence="4" id="KW-0732">Signal</keyword>
<evidence type="ECO:0000256" key="3">
    <source>
        <dbReference type="ARBA" id="ARBA00022692"/>
    </source>
</evidence>
<keyword evidence="5 11" id="KW-1133">Transmembrane helix</keyword>
<keyword evidence="2" id="KW-1003">Cell membrane</keyword>
<dbReference type="PANTHER" id="PTHR35670">
    <property type="entry name" value="TRANSMEMBRANE PROTEIN 81"/>
    <property type="match status" value="1"/>
</dbReference>
<gene>
    <name evidence="12" type="primary">TMEM81</name>
</gene>
<dbReference type="InterPro" id="IPR039293">
    <property type="entry name" value="TMEM81"/>
</dbReference>
<evidence type="ECO:0000256" key="9">
    <source>
        <dbReference type="ARBA" id="ARBA00049937"/>
    </source>
</evidence>
<dbReference type="AlphaFoldDB" id="A0A8C5RJN8"/>
<keyword evidence="8" id="KW-0393">Immunoglobulin domain</keyword>
<organism evidence="12 13">
    <name type="scientific">Laticauda laticaudata</name>
    <name type="common">Blue-ringed sea krait</name>
    <name type="synonym">Blue-lipped sea krait</name>
    <dbReference type="NCBI Taxonomy" id="8630"/>
    <lineage>
        <taxon>Eukaryota</taxon>
        <taxon>Metazoa</taxon>
        <taxon>Chordata</taxon>
        <taxon>Craniata</taxon>
        <taxon>Vertebrata</taxon>
        <taxon>Euteleostomi</taxon>
        <taxon>Lepidosauria</taxon>
        <taxon>Squamata</taxon>
        <taxon>Bifurcata</taxon>
        <taxon>Unidentata</taxon>
        <taxon>Episquamata</taxon>
        <taxon>Toxicofera</taxon>
        <taxon>Serpentes</taxon>
        <taxon>Colubroidea</taxon>
        <taxon>Elapidae</taxon>
        <taxon>Laticaudinae</taxon>
        <taxon>Laticauda</taxon>
    </lineage>
</organism>
<keyword evidence="7" id="KW-1015">Disulfide bond</keyword>
<evidence type="ECO:0000313" key="12">
    <source>
        <dbReference type="Ensembl" id="ENSLLTP00000003723.1"/>
    </source>
</evidence>
<dbReference type="GO" id="GO:0030674">
    <property type="term" value="F:protein-macromolecule adaptor activity"/>
    <property type="evidence" value="ECO:0007669"/>
    <property type="project" value="Ensembl"/>
</dbReference>
<sequence>SQFKATSFVHQIEKTHNYSINWHQTATARISISSTSCSVTCGMGYKVEETCQIGPNGERRYCDIRKVECLTSWLCGMLHFTILVGKPFEFQCLSPTEIGPEIKSFSYSWRIARGIITTDDVLFKPFKTTGFVIKLSPAKEYDAGTYRCDVQFMRSYKIVKRIYFGIRVIPAHLVDLKFDKSLTLEQHLESEKVKNQQNATNVPVQKQQHFWRQRTLFVFLIGIGSGVVGGILLHNIFYYLVKVPNNGYVEE</sequence>
<evidence type="ECO:0000256" key="6">
    <source>
        <dbReference type="ARBA" id="ARBA00023136"/>
    </source>
</evidence>
<dbReference type="PANTHER" id="PTHR35670:SF1">
    <property type="entry name" value="TRANSMEMBRANE PROTEIN 81"/>
    <property type="match status" value="1"/>
</dbReference>
<keyword evidence="13" id="KW-1185">Reference proteome</keyword>
<dbReference type="Proteomes" id="UP000694406">
    <property type="component" value="Unplaced"/>
</dbReference>
<accession>A0A8C5RJN8</accession>
<evidence type="ECO:0000256" key="2">
    <source>
        <dbReference type="ARBA" id="ARBA00022475"/>
    </source>
</evidence>
<reference evidence="12" key="1">
    <citation type="submission" date="2025-08" db="UniProtKB">
        <authorList>
            <consortium name="Ensembl"/>
        </authorList>
    </citation>
    <scope>IDENTIFICATION</scope>
</reference>
<evidence type="ECO:0000256" key="8">
    <source>
        <dbReference type="ARBA" id="ARBA00023319"/>
    </source>
</evidence>
<protein>
    <recommendedName>
        <fullName evidence="10">Transmembrane protein 81</fullName>
    </recommendedName>
</protein>
<comment type="function">
    <text evidence="9">Essential fertilization factor required for male fertility. Part of a conserved trimeric sperm complex with the essential fertilization factors IZUMO1 and SPACA6 which bridges sperm and oocyte membranes during fertilization by binding to IZUMO1R/JUNO on the oocyte.</text>
</comment>
<dbReference type="Ensembl" id="ENSLLTT00000003880.1">
    <property type="protein sequence ID" value="ENSLLTP00000003723.1"/>
    <property type="gene ID" value="ENSLLTG00000002799.1"/>
</dbReference>
<dbReference type="CDD" id="cd00096">
    <property type="entry name" value="Ig"/>
    <property type="match status" value="1"/>
</dbReference>
<feature type="transmembrane region" description="Helical" evidence="11">
    <location>
        <begin position="216"/>
        <end position="241"/>
    </location>
</feature>
<dbReference type="GO" id="GO:0035036">
    <property type="term" value="P:sperm-egg recognition"/>
    <property type="evidence" value="ECO:0007669"/>
    <property type="project" value="Ensembl"/>
</dbReference>
<evidence type="ECO:0000256" key="11">
    <source>
        <dbReference type="SAM" id="Phobius"/>
    </source>
</evidence>
<keyword evidence="6 11" id="KW-0472">Membrane</keyword>
<dbReference type="GeneTree" id="ENSGT00390000006349"/>
<name>A0A8C5RJN8_LATLA</name>
<evidence type="ECO:0000256" key="7">
    <source>
        <dbReference type="ARBA" id="ARBA00023157"/>
    </source>
</evidence>